<keyword evidence="1" id="KW-1133">Transmembrane helix</keyword>
<feature type="transmembrane region" description="Helical" evidence="1">
    <location>
        <begin position="293"/>
        <end position="319"/>
    </location>
</feature>
<organism evidence="2 3">
    <name type="scientific">Tangfeifania diversioriginum</name>
    <dbReference type="NCBI Taxonomy" id="1168035"/>
    <lineage>
        <taxon>Bacteria</taxon>
        <taxon>Pseudomonadati</taxon>
        <taxon>Bacteroidota</taxon>
        <taxon>Bacteroidia</taxon>
        <taxon>Marinilabiliales</taxon>
        <taxon>Prolixibacteraceae</taxon>
        <taxon>Tangfeifania</taxon>
    </lineage>
</organism>
<dbReference type="Pfam" id="PF13593">
    <property type="entry name" value="SBF_like"/>
    <property type="match status" value="1"/>
</dbReference>
<feature type="transmembrane region" description="Helical" evidence="1">
    <location>
        <begin position="107"/>
        <end position="133"/>
    </location>
</feature>
<gene>
    <name evidence="2" type="ORF">SAMN05444280_101145</name>
</gene>
<sequence>MKKYLPDRIIQAGLPDWFISGLFMMILAAWLKPGIGMNLQPVHLGLVIDIGVVLIFFFYGLKLDPARLKTGMSNWKMHVAIQLTTFLLFPLLVLPFYPLLRATNLEIFWMGMFFLAALPSTVSSSVVMVSIAGGNIPGAIFNASLSGIIGIVMTPFWMGLFLTSQSTGFDFSHVLLQLITQIIVPVVAGLLLHPYFVHWVNRHLSKLATFDKIIILLIVYESFSRSFMSGIFSSVSWLTLGGLFAAVILLFFIVLNFTGWLAGKMHFQREDRITLQFAGTKKSLMHGSVFSSVLFNGITGAGIFLLPIMIYHSFQLFYISMRARKISKQP</sequence>
<dbReference type="InterPro" id="IPR038770">
    <property type="entry name" value="Na+/solute_symporter_sf"/>
</dbReference>
<feature type="transmembrane region" description="Helical" evidence="1">
    <location>
        <begin position="235"/>
        <end position="262"/>
    </location>
</feature>
<dbReference type="PANTHER" id="PTHR18640">
    <property type="entry name" value="SOLUTE CARRIER FAMILY 10 MEMBER 7"/>
    <property type="match status" value="1"/>
</dbReference>
<dbReference type="STRING" id="1168035.SAMN05444280_101145"/>
<name>A0A1M6ABI2_9BACT</name>
<accession>A0A1M6ABI2</accession>
<dbReference type="PANTHER" id="PTHR18640:SF5">
    <property type="entry name" value="SODIUM_BILE ACID COTRANSPORTER 7"/>
    <property type="match status" value="1"/>
</dbReference>
<evidence type="ECO:0000313" key="2">
    <source>
        <dbReference type="EMBL" id="SHI33850.1"/>
    </source>
</evidence>
<feature type="transmembrane region" description="Helical" evidence="1">
    <location>
        <begin position="174"/>
        <end position="197"/>
    </location>
</feature>
<dbReference type="EMBL" id="FQZE01000001">
    <property type="protein sequence ID" value="SHI33850.1"/>
    <property type="molecule type" value="Genomic_DNA"/>
</dbReference>
<keyword evidence="1" id="KW-0812">Transmembrane</keyword>
<reference evidence="2 3" key="1">
    <citation type="submission" date="2016-11" db="EMBL/GenBank/DDBJ databases">
        <authorList>
            <person name="Jaros S."/>
            <person name="Januszkiewicz K."/>
            <person name="Wedrychowicz H."/>
        </authorList>
    </citation>
    <scope>NUCLEOTIDE SEQUENCE [LARGE SCALE GENOMIC DNA]</scope>
    <source>
        <strain evidence="2 3">DSM 27063</strain>
    </source>
</reference>
<dbReference type="RefSeq" id="WP_073164051.1">
    <property type="nucleotide sequence ID" value="NZ_FQZE01000001.1"/>
</dbReference>
<dbReference type="GO" id="GO:0005886">
    <property type="term" value="C:plasma membrane"/>
    <property type="evidence" value="ECO:0007669"/>
    <property type="project" value="TreeGrafter"/>
</dbReference>
<feature type="transmembrane region" description="Helical" evidence="1">
    <location>
        <begin position="139"/>
        <end position="162"/>
    </location>
</feature>
<keyword evidence="3" id="KW-1185">Reference proteome</keyword>
<dbReference type="PIRSF" id="PIRSF026166">
    <property type="entry name" value="UCP026166"/>
    <property type="match status" value="1"/>
</dbReference>
<evidence type="ECO:0000313" key="3">
    <source>
        <dbReference type="Proteomes" id="UP000184050"/>
    </source>
</evidence>
<dbReference type="OrthoDB" id="9792271at2"/>
<keyword evidence="1" id="KW-0472">Membrane</keyword>
<feature type="transmembrane region" description="Helical" evidence="1">
    <location>
        <begin position="42"/>
        <end position="59"/>
    </location>
</feature>
<dbReference type="AlphaFoldDB" id="A0A1M6ABI2"/>
<feature type="transmembrane region" description="Helical" evidence="1">
    <location>
        <begin position="12"/>
        <end position="30"/>
    </location>
</feature>
<dbReference type="Gene3D" id="1.20.1530.20">
    <property type="match status" value="1"/>
</dbReference>
<protein>
    <submittedName>
        <fullName evidence="2">Solute carrier family 10 (Sodium/bile acid cotransporter), member 7</fullName>
    </submittedName>
</protein>
<proteinExistence type="predicted"/>
<evidence type="ECO:0000256" key="1">
    <source>
        <dbReference type="SAM" id="Phobius"/>
    </source>
</evidence>
<dbReference type="InterPro" id="IPR016833">
    <property type="entry name" value="Put_Na-Bile_cotransptr"/>
</dbReference>
<feature type="transmembrane region" description="Helical" evidence="1">
    <location>
        <begin position="79"/>
        <end position="100"/>
    </location>
</feature>
<dbReference type="Proteomes" id="UP000184050">
    <property type="component" value="Unassembled WGS sequence"/>
</dbReference>